<dbReference type="InterPro" id="IPR033413">
    <property type="entry name" value="DUF5117"/>
</dbReference>
<proteinExistence type="predicted"/>
<gene>
    <name evidence="5" type="ORF">CLV42_102451</name>
</gene>
<comment type="caution">
    <text evidence="5">The sequence shown here is derived from an EMBL/GenBank/DDBJ whole genome shotgun (WGS) entry which is preliminary data.</text>
</comment>
<sequence length="836" mass="93600">MKSATASIVLGMLCTVAIALPAAAQKQQKGKDTTTIKKDSVAAALAKLAIPAKPDALKPYKEVVPPGTITTSGLFKVHKSNDKYLFEIPDSLLGRDMLVVGRIAKGSSEFRFFLGTYSGDQIGEKVIRFEKGNGNKIMLKTISYKERSADSSANGLYRSLLNNNQQSIQAVFGIKAINDSAKSSVIEVTDYVNSDNSILFFDPALKNLMGLAMMAPDRSYIEDIRSYPMNVEVKTVRTYNSRPFPNGETRTYSFELNSSIVLLPAIPMQPRFFDPRVGFFADEYINFDANSQGIRNESMIWKWRLEPREEDLEKYKRGELVTPKHPIVIYIDPLTPKKWVPYLMAGINDWQAAFETAGFKNAIMAKEAPTDDSTWSIEDARHSVLVYKPSNIANAMGPSIKDPRTGEILETHISWYHNVMDVLYKWYFVQAGAIDKRAQAPQLPDSLMGELIRFVSSHEVGHTLGLRHNWGASSTVPVDSLRSKQWVEANGHTPSIMDYARFNYVAQPEDNIGAKGIFPRIGDYDKWAIEWGYKLVPGASSAAAETPVLNKRVMEKLASGKQYFFGIERVPNDAKTQYDPRNQREDLGDDAMKASGYGIANLKRIEKHLMEWTRQPNEDYSKAGEMYLEIVKQFDLYMGHVASQVGGILTTHKTVEQAGPVYEFPSKSKQQRAVAFLNEQLFTTPSWLDDKQLASLTATDFSAVTAIQKKVLMQLLAPDMIDRLNMQEAFDASKAYTAAQLLHDLKAGVFSELTAHKATDAYRRGLQRVYVESLLAVLAPTARLSKDSDVTPLIRAHAKELLNAIKTAMPQMADSTTRNHLQDLYERLDNGLYPKK</sequence>
<dbReference type="CDD" id="cd04276">
    <property type="entry name" value="ZnMc_MMP_like_2"/>
    <property type="match status" value="1"/>
</dbReference>
<dbReference type="InterPro" id="IPR034032">
    <property type="entry name" value="Zn_MMP-like_bac"/>
</dbReference>
<dbReference type="Pfam" id="PF17162">
    <property type="entry name" value="DUF5118"/>
    <property type="match status" value="1"/>
</dbReference>
<feature type="domain" description="DUF5117" evidence="3">
    <location>
        <begin position="119"/>
        <end position="308"/>
    </location>
</feature>
<dbReference type="PANTHER" id="PTHR38478">
    <property type="entry name" value="PEPTIDASE M1A AND M12B"/>
    <property type="match status" value="1"/>
</dbReference>
<evidence type="ECO:0000313" key="6">
    <source>
        <dbReference type="Proteomes" id="UP000240978"/>
    </source>
</evidence>
<dbReference type="AlphaFoldDB" id="A0A2P8GLN2"/>
<keyword evidence="1" id="KW-0732">Signal</keyword>
<evidence type="ECO:0000259" key="4">
    <source>
        <dbReference type="Pfam" id="PF17162"/>
    </source>
</evidence>
<keyword evidence="6" id="KW-1185">Reference proteome</keyword>
<reference evidence="5 6" key="1">
    <citation type="submission" date="2018-03" db="EMBL/GenBank/DDBJ databases">
        <title>Genomic Encyclopedia of Archaeal and Bacterial Type Strains, Phase II (KMG-II): from individual species to whole genera.</title>
        <authorList>
            <person name="Goeker M."/>
        </authorList>
    </citation>
    <scope>NUCLEOTIDE SEQUENCE [LARGE SCALE GENOMIC DNA]</scope>
    <source>
        <strain evidence="5 6">DSM 18107</strain>
    </source>
</reference>
<dbReference type="OrthoDB" id="9776599at2"/>
<dbReference type="Pfam" id="PF16313">
    <property type="entry name" value="DUF4953"/>
    <property type="match status" value="1"/>
</dbReference>
<feature type="signal peptide" evidence="1">
    <location>
        <begin position="1"/>
        <end position="19"/>
    </location>
</feature>
<accession>A0A2P8GLN2</accession>
<name>A0A2P8GLN2_9BACT</name>
<evidence type="ECO:0000256" key="1">
    <source>
        <dbReference type="SAM" id="SignalP"/>
    </source>
</evidence>
<dbReference type="PANTHER" id="PTHR38478:SF1">
    <property type="entry name" value="ZINC DEPENDENT METALLOPROTEASE DOMAIN LIPOPROTEIN"/>
    <property type="match status" value="1"/>
</dbReference>
<feature type="domain" description="DUF5118" evidence="4">
    <location>
        <begin position="58"/>
        <end position="106"/>
    </location>
</feature>
<feature type="chain" id="PRO_5015156645" evidence="1">
    <location>
        <begin position="20"/>
        <end position="836"/>
    </location>
</feature>
<dbReference type="EMBL" id="PYGK01000002">
    <property type="protein sequence ID" value="PSL34878.1"/>
    <property type="molecule type" value="Genomic_DNA"/>
</dbReference>
<dbReference type="SUPFAM" id="SSF55486">
    <property type="entry name" value="Metalloproteases ('zincins'), catalytic domain"/>
    <property type="match status" value="1"/>
</dbReference>
<dbReference type="Proteomes" id="UP000240978">
    <property type="component" value="Unassembled WGS sequence"/>
</dbReference>
<evidence type="ECO:0000313" key="5">
    <source>
        <dbReference type="EMBL" id="PSL34878.1"/>
    </source>
</evidence>
<evidence type="ECO:0000259" key="3">
    <source>
        <dbReference type="Pfam" id="PF17148"/>
    </source>
</evidence>
<evidence type="ECO:0000259" key="2">
    <source>
        <dbReference type="Pfam" id="PF16313"/>
    </source>
</evidence>
<dbReference type="InterPro" id="IPR032534">
    <property type="entry name" value="EcxA_zinc-bd"/>
</dbReference>
<dbReference type="InterPro" id="IPR033428">
    <property type="entry name" value="DUF5118"/>
</dbReference>
<organism evidence="5 6">
    <name type="scientific">Chitinophaga ginsengisoli</name>
    <dbReference type="NCBI Taxonomy" id="363837"/>
    <lineage>
        <taxon>Bacteria</taxon>
        <taxon>Pseudomonadati</taxon>
        <taxon>Bacteroidota</taxon>
        <taxon>Chitinophagia</taxon>
        <taxon>Chitinophagales</taxon>
        <taxon>Chitinophagaceae</taxon>
        <taxon>Chitinophaga</taxon>
    </lineage>
</organism>
<dbReference type="Pfam" id="PF17148">
    <property type="entry name" value="DUF5117"/>
    <property type="match status" value="1"/>
</dbReference>
<feature type="domain" description="EcxA zinc-binding" evidence="2">
    <location>
        <begin position="442"/>
        <end position="754"/>
    </location>
</feature>
<protein>
    <submittedName>
        <fullName evidence="5">Uncharacterized protein DUF5118</fullName>
    </submittedName>
</protein>
<dbReference type="RefSeq" id="WP_106601135.1">
    <property type="nucleotide sequence ID" value="NZ_PYGK01000002.1"/>
</dbReference>